<dbReference type="Proteomes" id="UP000221653">
    <property type="component" value="Unassembled WGS sequence"/>
</dbReference>
<evidence type="ECO:0000256" key="6">
    <source>
        <dbReference type="ARBA" id="ARBA00022833"/>
    </source>
</evidence>
<dbReference type="GO" id="GO:0008270">
    <property type="term" value="F:zinc ion binding"/>
    <property type="evidence" value="ECO:0007669"/>
    <property type="project" value="UniProtKB-UniRule"/>
</dbReference>
<evidence type="ECO:0000256" key="4">
    <source>
        <dbReference type="ARBA" id="ARBA00022723"/>
    </source>
</evidence>
<dbReference type="SUPFAM" id="SSF53927">
    <property type="entry name" value="Cytidine deaminase-like"/>
    <property type="match status" value="1"/>
</dbReference>
<dbReference type="PANTHER" id="PTHR11079:SF202">
    <property type="entry name" value="TRNA-SPECIFIC ADENOSINE DEAMINASE"/>
    <property type="match status" value="1"/>
</dbReference>
<dbReference type="PANTHER" id="PTHR11079">
    <property type="entry name" value="CYTOSINE DEAMINASE FAMILY MEMBER"/>
    <property type="match status" value="1"/>
</dbReference>
<reference evidence="10 11" key="1">
    <citation type="submission" date="2017-10" db="EMBL/GenBank/DDBJ databases">
        <title>Sequencing the genomes of 1000 actinobacteria strains.</title>
        <authorList>
            <person name="Klenk H.-P."/>
        </authorList>
    </citation>
    <scope>NUCLEOTIDE SEQUENCE [LARGE SCALE GENOMIC DNA]</scope>
    <source>
        <strain evidence="10 11">DSM 20688</strain>
    </source>
</reference>
<dbReference type="GO" id="GO:0002100">
    <property type="term" value="P:tRNA wobble adenosine to inosine editing"/>
    <property type="evidence" value="ECO:0007669"/>
    <property type="project" value="UniProtKB-UniRule"/>
</dbReference>
<protein>
    <recommendedName>
        <fullName evidence="8">tRNA-specific adenosine deaminase</fullName>
        <ecNumber evidence="8">3.5.4.33</ecNumber>
    </recommendedName>
</protein>
<dbReference type="AlphaFoldDB" id="A0A2A9DLP9"/>
<feature type="domain" description="CMP/dCMP-type deaminase" evidence="9">
    <location>
        <begin position="7"/>
        <end position="119"/>
    </location>
</feature>
<dbReference type="STRING" id="1724.GCA_001044175_01469"/>
<dbReference type="RefSeq" id="WP_231913572.1">
    <property type="nucleotide sequence ID" value="NZ_LS483404.1"/>
</dbReference>
<dbReference type="EMBL" id="PDJF01000001">
    <property type="protein sequence ID" value="PFG27523.1"/>
    <property type="molecule type" value="Genomic_DNA"/>
</dbReference>
<evidence type="ECO:0000313" key="10">
    <source>
        <dbReference type="EMBL" id="PFG27523.1"/>
    </source>
</evidence>
<feature type="binding site" evidence="8">
    <location>
        <position position="89"/>
    </location>
    <ligand>
        <name>Zn(2+)</name>
        <dbReference type="ChEBI" id="CHEBI:29105"/>
        <note>catalytic</note>
    </ligand>
</feature>
<dbReference type="Pfam" id="PF00383">
    <property type="entry name" value="dCMP_cyt_deam_1"/>
    <property type="match status" value="1"/>
</dbReference>
<keyword evidence="5 8" id="KW-0378">Hydrolase</keyword>
<dbReference type="PROSITE" id="PS51747">
    <property type="entry name" value="CYT_DCMP_DEAMINASES_2"/>
    <property type="match status" value="1"/>
</dbReference>
<evidence type="ECO:0000313" key="11">
    <source>
        <dbReference type="Proteomes" id="UP000221653"/>
    </source>
</evidence>
<gene>
    <name evidence="8" type="primary">tadA</name>
    <name evidence="10" type="ORF">ATK06_0589</name>
</gene>
<evidence type="ECO:0000256" key="2">
    <source>
        <dbReference type="ARBA" id="ARBA00011738"/>
    </source>
</evidence>
<evidence type="ECO:0000259" key="9">
    <source>
        <dbReference type="PROSITE" id="PS51747"/>
    </source>
</evidence>
<keyword evidence="4 8" id="KW-0479">Metal-binding</keyword>
<dbReference type="InterPro" id="IPR002125">
    <property type="entry name" value="CMP_dCMP_dom"/>
</dbReference>
<name>A0A2A9DLP9_9CORY</name>
<keyword evidence="6 8" id="KW-0862">Zinc</keyword>
<comment type="similarity">
    <text evidence="1">Belongs to the cytidine and deoxycytidylate deaminase family. ADAT2 subfamily.</text>
</comment>
<comment type="caution">
    <text evidence="10">The sequence shown here is derived from an EMBL/GenBank/DDBJ whole genome shotgun (WGS) entry which is preliminary data.</text>
</comment>
<proteinExistence type="inferred from homology"/>
<feature type="binding site" evidence="8">
    <location>
        <position position="92"/>
    </location>
    <ligand>
        <name>Zn(2+)</name>
        <dbReference type="ChEBI" id="CHEBI:29105"/>
        <note>catalytic</note>
    </ligand>
</feature>
<feature type="binding site" evidence="8">
    <location>
        <position position="58"/>
    </location>
    <ligand>
        <name>Zn(2+)</name>
        <dbReference type="ChEBI" id="CHEBI:29105"/>
        <note>catalytic</note>
    </ligand>
</feature>
<evidence type="ECO:0000256" key="8">
    <source>
        <dbReference type="HAMAP-Rule" id="MF_00972"/>
    </source>
</evidence>
<comment type="catalytic activity">
    <reaction evidence="7 8">
        <text>adenosine(34) in tRNA + H2O + H(+) = inosine(34) in tRNA + NH4(+)</text>
        <dbReference type="Rhea" id="RHEA:43168"/>
        <dbReference type="Rhea" id="RHEA-COMP:10373"/>
        <dbReference type="Rhea" id="RHEA-COMP:10374"/>
        <dbReference type="ChEBI" id="CHEBI:15377"/>
        <dbReference type="ChEBI" id="CHEBI:15378"/>
        <dbReference type="ChEBI" id="CHEBI:28938"/>
        <dbReference type="ChEBI" id="CHEBI:74411"/>
        <dbReference type="ChEBI" id="CHEBI:82852"/>
        <dbReference type="EC" id="3.5.4.33"/>
    </reaction>
</comment>
<evidence type="ECO:0000256" key="3">
    <source>
        <dbReference type="ARBA" id="ARBA00022694"/>
    </source>
</evidence>
<evidence type="ECO:0000256" key="1">
    <source>
        <dbReference type="ARBA" id="ARBA00010669"/>
    </source>
</evidence>
<dbReference type="InterPro" id="IPR016193">
    <property type="entry name" value="Cytidine_deaminase-like"/>
</dbReference>
<dbReference type="PROSITE" id="PS00903">
    <property type="entry name" value="CYT_DCMP_DEAMINASES_1"/>
    <property type="match status" value="1"/>
</dbReference>
<accession>A0A2A9DLP9</accession>
<keyword evidence="11" id="KW-1185">Reference proteome</keyword>
<keyword evidence="3 8" id="KW-0819">tRNA processing</keyword>
<evidence type="ECO:0000256" key="5">
    <source>
        <dbReference type="ARBA" id="ARBA00022801"/>
    </source>
</evidence>
<evidence type="ECO:0000256" key="7">
    <source>
        <dbReference type="ARBA" id="ARBA00048045"/>
    </source>
</evidence>
<dbReference type="HAMAP" id="MF_00972">
    <property type="entry name" value="tRNA_aden_deaminase"/>
    <property type="match status" value="1"/>
</dbReference>
<sequence>MLPLTPSASHTWMGRALDVARATPPADVPVGAVIFDPSGREIAAATNRRETDSDPTAHAEVLAIRHACAVLHDGWRLENCILVVTLEPCVMCAGTIAAARLGGIVYGAFEPKTGAVGSVWDVLRDGHSLHTPQVRAGVREEECAELMRSFFARHR</sequence>
<dbReference type="CDD" id="cd01285">
    <property type="entry name" value="nucleoside_deaminase"/>
    <property type="match status" value="1"/>
</dbReference>
<dbReference type="GO" id="GO:0052717">
    <property type="term" value="F:tRNA-specific adenosine-34 deaminase activity"/>
    <property type="evidence" value="ECO:0007669"/>
    <property type="project" value="UniProtKB-UniRule"/>
</dbReference>
<dbReference type="Gene3D" id="3.40.140.10">
    <property type="entry name" value="Cytidine Deaminase, domain 2"/>
    <property type="match status" value="1"/>
</dbReference>
<comment type="subunit">
    <text evidence="2 8">Homodimer.</text>
</comment>
<organism evidence="10 11">
    <name type="scientific">Corynebacterium renale</name>
    <dbReference type="NCBI Taxonomy" id="1724"/>
    <lineage>
        <taxon>Bacteria</taxon>
        <taxon>Bacillati</taxon>
        <taxon>Actinomycetota</taxon>
        <taxon>Actinomycetes</taxon>
        <taxon>Mycobacteriales</taxon>
        <taxon>Corynebacteriaceae</taxon>
        <taxon>Corynebacterium</taxon>
    </lineage>
</organism>
<feature type="active site" description="Proton donor" evidence="8">
    <location>
        <position position="60"/>
    </location>
</feature>
<dbReference type="InterPro" id="IPR028883">
    <property type="entry name" value="tRNA_aden_deaminase"/>
</dbReference>
<dbReference type="EC" id="3.5.4.33" evidence="8"/>
<dbReference type="InterPro" id="IPR016192">
    <property type="entry name" value="APOBEC/CMP_deaminase_Zn-bd"/>
</dbReference>
<comment type="function">
    <text evidence="8">Catalyzes the deamination of adenosine to inosine at the wobble position 34 of tRNA(Arg2).</text>
</comment>
<comment type="cofactor">
    <cofactor evidence="8">
        <name>Zn(2+)</name>
        <dbReference type="ChEBI" id="CHEBI:29105"/>
    </cofactor>
    <text evidence="8">Binds 1 zinc ion per subunit.</text>
</comment>